<dbReference type="Gene3D" id="1.10.10.10">
    <property type="entry name" value="Winged helix-like DNA-binding domain superfamily/Winged helix DNA-binding domain"/>
    <property type="match status" value="1"/>
</dbReference>
<accession>A0A085K449</accession>
<sequence>MLFPTLDKDQRRILQMLRKSGPLSRSALASALEISGTALTRLSRDLIGLNLVEEVPGAEAQGRGRPAIPLRLAGHGGYAVGATAHKGFIDIALVDFTGATIATHHEAVAPIDPQGFARKVRRMTHELVDRHGLLGRRMLGLGVAVPGPSLSPAGDRWSVVDVLPNWRDAPLRDILSAEMGWPLWIENDANTAAIAEYYLGGLLRDFGTIVVLLLGFGIGAGVIVDGRLMRGQYGVAGEIGCLFPGHLPRPSPLDLLAMLRSNGCDLSSVADIDFHAADQAPTIDIWLDRAAEQLQMVSNTAFAWLDPGAIVLAGTLPSTILQGLADRLHQADLVTTVHHRRPPVRISNLHGSPITFGAALLPIHALSAET</sequence>
<dbReference type="InterPro" id="IPR036388">
    <property type="entry name" value="WH-like_DNA-bd_sf"/>
</dbReference>
<protein>
    <submittedName>
        <fullName evidence="1">ROK family transcriptional regulator</fullName>
    </submittedName>
</protein>
<dbReference type="GO" id="GO:0019262">
    <property type="term" value="P:N-acetylneuraminate catabolic process"/>
    <property type="evidence" value="ECO:0007669"/>
    <property type="project" value="TreeGrafter"/>
</dbReference>
<dbReference type="RefSeq" id="WP_037509439.1">
    <property type="nucleotide sequence ID" value="NZ_CAIGKD010000014.1"/>
</dbReference>
<dbReference type="PANTHER" id="PTHR18964">
    <property type="entry name" value="ROK (REPRESSOR, ORF, KINASE) FAMILY"/>
    <property type="match status" value="1"/>
</dbReference>
<name>A0A085K449_SPHYA</name>
<dbReference type="SUPFAM" id="SSF53067">
    <property type="entry name" value="Actin-like ATPase domain"/>
    <property type="match status" value="1"/>
</dbReference>
<dbReference type="AlphaFoldDB" id="A0A085K449"/>
<dbReference type="Gene3D" id="3.30.420.40">
    <property type="match status" value="2"/>
</dbReference>
<evidence type="ECO:0000313" key="1">
    <source>
        <dbReference type="EMBL" id="AYO79040.1"/>
    </source>
</evidence>
<dbReference type="Proteomes" id="UP000280708">
    <property type="component" value="Chromosome"/>
</dbReference>
<dbReference type="InterPro" id="IPR043129">
    <property type="entry name" value="ATPase_NBD"/>
</dbReference>
<gene>
    <name evidence="1" type="ORF">EBF16_20425</name>
</gene>
<dbReference type="SUPFAM" id="SSF46785">
    <property type="entry name" value="Winged helix' DNA-binding domain"/>
    <property type="match status" value="1"/>
</dbReference>
<dbReference type="Pfam" id="PF00480">
    <property type="entry name" value="ROK"/>
    <property type="match status" value="1"/>
</dbReference>
<reference evidence="1 2" key="1">
    <citation type="submission" date="2018-10" db="EMBL/GenBank/DDBJ databases">
        <title>Characterization and genome analysis of a novel bacterium Sphingobium yanoikuyae SJTF8 capable of degrading PAHs.</title>
        <authorList>
            <person name="Yin C."/>
            <person name="Xiong W."/>
            <person name="Liang R."/>
        </authorList>
    </citation>
    <scope>NUCLEOTIDE SEQUENCE [LARGE SCALE GENOMIC DNA]</scope>
    <source>
        <strain evidence="1 2">SJTF8</strain>
    </source>
</reference>
<evidence type="ECO:0000313" key="2">
    <source>
        <dbReference type="Proteomes" id="UP000280708"/>
    </source>
</evidence>
<dbReference type="InterPro" id="IPR036390">
    <property type="entry name" value="WH_DNA-bd_sf"/>
</dbReference>
<organism evidence="1 2">
    <name type="scientific">Sphingobium yanoikuyae</name>
    <name type="common">Sphingomonas yanoikuyae</name>
    <dbReference type="NCBI Taxonomy" id="13690"/>
    <lineage>
        <taxon>Bacteria</taxon>
        <taxon>Pseudomonadati</taxon>
        <taxon>Pseudomonadota</taxon>
        <taxon>Alphaproteobacteria</taxon>
        <taxon>Sphingomonadales</taxon>
        <taxon>Sphingomonadaceae</taxon>
        <taxon>Sphingobium</taxon>
    </lineage>
</organism>
<dbReference type="InterPro" id="IPR000600">
    <property type="entry name" value="ROK"/>
</dbReference>
<proteinExistence type="predicted"/>
<dbReference type="GO" id="GO:0009384">
    <property type="term" value="F:N-acylmannosamine kinase activity"/>
    <property type="evidence" value="ECO:0007669"/>
    <property type="project" value="TreeGrafter"/>
</dbReference>
<dbReference type="PANTHER" id="PTHR18964:SF169">
    <property type="entry name" value="N-ACETYLMANNOSAMINE KINASE"/>
    <property type="match status" value="1"/>
</dbReference>
<dbReference type="EMBL" id="CP033230">
    <property type="protein sequence ID" value="AYO79040.1"/>
    <property type="molecule type" value="Genomic_DNA"/>
</dbReference>